<feature type="region of interest" description="Disordered" evidence="1">
    <location>
        <begin position="804"/>
        <end position="841"/>
    </location>
</feature>
<dbReference type="OrthoDB" id="5330858at2759"/>
<keyword evidence="4" id="KW-1185">Reference proteome</keyword>
<dbReference type="Proteomes" id="UP000266188">
    <property type="component" value="Unassembled WGS sequence"/>
</dbReference>
<feature type="domain" description="Utp8 beta-propeller" evidence="2">
    <location>
        <begin position="24"/>
        <end position="126"/>
    </location>
</feature>
<dbReference type="AlphaFoldDB" id="A0A3A2ZKA8"/>
<accession>A0A3A2ZKA8</accession>
<dbReference type="Pfam" id="PF10395">
    <property type="entry name" value="Utp8_b_propeller"/>
    <property type="match status" value="1"/>
</dbReference>
<sequence length="922" mass="100267">MDLQPPSLLAQLPRPLHASTGSTHIGEVYSLTESKKRKRYEVVVAVDGEAVNIYNIQTPKLVTSYAVPPQSSFSCRPCSVRRKLGSSVKRQTYGAVNRPERQIKSFVEESGNGSSAPTISSSSFSVKDSNSPTIFVGIIPTTASEDNDEKDPFDVLTVHQDGRVRRLSSDLGTQRWSVRHSEIAKPSAHEVHACFLIEFEDAKKSLFKRRQDLAALALGNITDSGVDEPSILLLVSHPANSERISPNDVKVQMFSVPANASASGLAVDESQRMRHLLTVNMPGVDGLETLESRGVRWDFHSGSAGLNLSFEQGFINFDLSQYSPTVTSQFILEGEQFSSLMRISPQTVIGAGKSLIALYDTQYQSVQRSIPVGDIQASVSSEKTAFIGYFAKLGIAVASKGSSLLAFDLSPSNTAFGSSFKRPRDGLLIDAIGRGIGLCDARSETPSKRRRTEEQLALTSAEADKWNQLMNGLEASKKSKDADRFDGTVKEYFGTQLLPTSQPIHPELPILLLSKIFSWKETTSDERMSSSPSFRLSVDLWPKLTINWLVQLGYLCASNVEIAVRRSFKPRILPRLPTGSLSQALIDADPSLRRLIVVLQGPAPADTDELAYGLRAFLGKARSYSTTLEETAKAITSGAEDNSKTSMELISSDLQTSLAVTFRGLNTNLQKLHDYPISSITNSLRSTLSRGELVSLIHHLRLSLATGGYIARFTENPPTPIIPSQTKPKLDLKTITDLLSASIDAIGPSGWISANSSDLEPDADLIADMKFEISAALAGVEEATFLKGILKEYMAFADTFSSNEDISSNKETSSKAVSSKKAKKSSREPAEAHAESKRSHLVRKEKLNGAELLVFTSAGGEDGADGDSAGKILPLSLKAPTPAVSQTKVMKSTGEVKPRSGREIGLLRRKQVGKYSFERLFV</sequence>
<gene>
    <name evidence="3" type="ORF">PHISCL_04922</name>
</gene>
<reference evidence="4" key="1">
    <citation type="submission" date="2017-02" db="EMBL/GenBank/DDBJ databases">
        <authorList>
            <person name="Tafer H."/>
            <person name="Lopandic K."/>
        </authorList>
    </citation>
    <scope>NUCLEOTIDE SEQUENCE [LARGE SCALE GENOMIC DNA]</scope>
    <source>
        <strain evidence="4">CBS 366.77</strain>
    </source>
</reference>
<dbReference type="STRING" id="2070753.A0A3A2ZKA8"/>
<evidence type="ECO:0000313" key="3">
    <source>
        <dbReference type="EMBL" id="RJE22743.1"/>
    </source>
</evidence>
<feature type="compositionally biased region" description="Basic and acidic residues" evidence="1">
    <location>
        <begin position="825"/>
        <end position="841"/>
    </location>
</feature>
<organism evidence="3 4">
    <name type="scientific">Aspergillus sclerotialis</name>
    <dbReference type="NCBI Taxonomy" id="2070753"/>
    <lineage>
        <taxon>Eukaryota</taxon>
        <taxon>Fungi</taxon>
        <taxon>Dikarya</taxon>
        <taxon>Ascomycota</taxon>
        <taxon>Pezizomycotina</taxon>
        <taxon>Eurotiomycetes</taxon>
        <taxon>Eurotiomycetidae</taxon>
        <taxon>Eurotiales</taxon>
        <taxon>Aspergillaceae</taxon>
        <taxon>Aspergillus</taxon>
        <taxon>Aspergillus subgen. Polypaecilum</taxon>
    </lineage>
</organism>
<dbReference type="EMBL" id="MVGC01000153">
    <property type="protein sequence ID" value="RJE22743.1"/>
    <property type="molecule type" value="Genomic_DNA"/>
</dbReference>
<proteinExistence type="predicted"/>
<evidence type="ECO:0000259" key="2">
    <source>
        <dbReference type="Pfam" id="PF10395"/>
    </source>
</evidence>
<evidence type="ECO:0000256" key="1">
    <source>
        <dbReference type="SAM" id="MobiDB-lite"/>
    </source>
</evidence>
<dbReference type="InterPro" id="IPR018843">
    <property type="entry name" value="Utp8_b-prop"/>
</dbReference>
<protein>
    <recommendedName>
        <fullName evidence="2">Utp8 beta-propeller domain-containing protein</fullName>
    </recommendedName>
</protein>
<comment type="caution">
    <text evidence="3">The sequence shown here is derived from an EMBL/GenBank/DDBJ whole genome shotgun (WGS) entry which is preliminary data.</text>
</comment>
<name>A0A3A2ZKA8_9EURO</name>
<evidence type="ECO:0000313" key="4">
    <source>
        <dbReference type="Proteomes" id="UP000266188"/>
    </source>
</evidence>